<dbReference type="EMBL" id="PFRD01000066">
    <property type="protein sequence ID" value="PJC56200.1"/>
    <property type="molecule type" value="Genomic_DNA"/>
</dbReference>
<evidence type="ECO:0008006" key="3">
    <source>
        <dbReference type="Google" id="ProtNLM"/>
    </source>
</evidence>
<gene>
    <name evidence="1" type="ORF">CO026_01655</name>
</gene>
<proteinExistence type="predicted"/>
<dbReference type="Gene3D" id="3.40.50.450">
    <property type="match status" value="1"/>
</dbReference>
<protein>
    <recommendedName>
        <fullName evidence="3">Nucleoside 2-deoxyribosyltransferase</fullName>
    </recommendedName>
</protein>
<accession>A0A2M8FEX6</accession>
<comment type="caution">
    <text evidence="1">The sequence shown here is derived from an EMBL/GenBank/DDBJ whole genome shotgun (WGS) entry which is preliminary data.</text>
</comment>
<name>A0A2M8FEX6_9BACT</name>
<reference evidence="2" key="1">
    <citation type="submission" date="2017-09" db="EMBL/GenBank/DDBJ databases">
        <title>Depth-based differentiation of microbial function through sediment-hosted aquifers and enrichment of novel symbionts in the deep terrestrial subsurface.</title>
        <authorList>
            <person name="Probst A.J."/>
            <person name="Ladd B."/>
            <person name="Jarett J.K."/>
            <person name="Geller-Mcgrath D.E."/>
            <person name="Sieber C.M.K."/>
            <person name="Emerson J.B."/>
            <person name="Anantharaman K."/>
            <person name="Thomas B.C."/>
            <person name="Malmstrom R."/>
            <person name="Stieglmeier M."/>
            <person name="Klingl A."/>
            <person name="Woyke T."/>
            <person name="Ryan C.M."/>
            <person name="Banfield J.F."/>
        </authorList>
    </citation>
    <scope>NUCLEOTIDE SEQUENCE [LARGE SCALE GENOMIC DNA]</scope>
</reference>
<evidence type="ECO:0000313" key="1">
    <source>
        <dbReference type="EMBL" id="PJC56200.1"/>
    </source>
</evidence>
<sequence length="186" mass="20953">MPNIILPKKIVPITTTPERPLFFLAGPIRGGGDWQHAMAWELLQRVKDVQIACPSRWTAEHPLHEYFYEPFSQAPNRQLHWERHYMEQSSGLRGGHGCLIFWLPLESKESPHPGPEPYAMDTRREIGKYTAFMQTHGANLVVGGDKAFFGLSVILDELADAAGADTFEFHEDMGDLADAAIKVAQR</sequence>
<dbReference type="AlphaFoldDB" id="A0A2M8FEX6"/>
<organism evidence="1 2">
    <name type="scientific">Candidatus Kaiserbacteria bacterium CG_4_9_14_0_2_um_filter_41_32</name>
    <dbReference type="NCBI Taxonomy" id="1974601"/>
    <lineage>
        <taxon>Bacteria</taxon>
        <taxon>Candidatus Kaiseribacteriota</taxon>
    </lineage>
</organism>
<evidence type="ECO:0000313" key="2">
    <source>
        <dbReference type="Proteomes" id="UP000230391"/>
    </source>
</evidence>
<dbReference type="Proteomes" id="UP000230391">
    <property type="component" value="Unassembled WGS sequence"/>
</dbReference>